<keyword evidence="3" id="KW-1185">Reference proteome</keyword>
<dbReference type="InterPro" id="IPR018891">
    <property type="entry name" value="AIPR_C"/>
</dbReference>
<organism evidence="2 3">
    <name type="scientific">Roseivivax halodurans JCM 10272</name>
    <dbReference type="NCBI Taxonomy" id="1449350"/>
    <lineage>
        <taxon>Bacteria</taxon>
        <taxon>Pseudomonadati</taxon>
        <taxon>Pseudomonadota</taxon>
        <taxon>Alphaproteobacteria</taxon>
        <taxon>Rhodobacterales</taxon>
        <taxon>Roseobacteraceae</taxon>
        <taxon>Roseivivax</taxon>
    </lineage>
</organism>
<reference evidence="2 3" key="1">
    <citation type="submission" date="2014-01" db="EMBL/GenBank/DDBJ databases">
        <title>Roseivivax halodurans JCM 10272 Genome Sequencing.</title>
        <authorList>
            <person name="Lai Q."/>
            <person name="Li G."/>
            <person name="Shao Z."/>
        </authorList>
    </citation>
    <scope>NUCLEOTIDE SEQUENCE [LARGE SCALE GENOMIC DNA]</scope>
    <source>
        <strain evidence="2 3">JCM 10272</strain>
    </source>
</reference>
<dbReference type="RefSeq" id="WP_084782512.1">
    <property type="nucleotide sequence ID" value="NZ_JALZ01000020.1"/>
</dbReference>
<evidence type="ECO:0000313" key="2">
    <source>
        <dbReference type="EMBL" id="ETX13708.1"/>
    </source>
</evidence>
<dbReference type="Pfam" id="PF10592">
    <property type="entry name" value="AIPR"/>
    <property type="match status" value="1"/>
</dbReference>
<dbReference type="EMBL" id="JALZ01000020">
    <property type="protein sequence ID" value="ETX13708.1"/>
    <property type="molecule type" value="Genomic_DNA"/>
</dbReference>
<dbReference type="OrthoDB" id="7799384at2"/>
<gene>
    <name evidence="2" type="ORF">OCH239_09010</name>
</gene>
<evidence type="ECO:0000259" key="1">
    <source>
        <dbReference type="Pfam" id="PF10592"/>
    </source>
</evidence>
<evidence type="ECO:0000313" key="3">
    <source>
        <dbReference type="Proteomes" id="UP000022447"/>
    </source>
</evidence>
<name>X7EF02_9RHOB</name>
<feature type="domain" description="Abortive phage infection protein C-terminal" evidence="1">
    <location>
        <begin position="44"/>
        <end position="360"/>
    </location>
</feature>
<comment type="caution">
    <text evidence="2">The sequence shown here is derived from an EMBL/GenBank/DDBJ whole genome shotgun (WGS) entry which is preliminary data.</text>
</comment>
<dbReference type="STRING" id="1449350.OCH239_09010"/>
<proteinExistence type="predicted"/>
<dbReference type="AlphaFoldDB" id="X7EF02"/>
<accession>X7EF02</accession>
<protein>
    <recommendedName>
        <fullName evidence="1">Abortive phage infection protein C-terminal domain-containing protein</fullName>
    </recommendedName>
</protein>
<sequence>MAIRPYRFEVAEARSFKHPYFPNIQKHVFLVKASKLPKDIPEKANLREATGMSRSVYRDVRSSLQGKEALAGTFDLLNLGITIIGEDVKTIDKRIFDVFIDDEYGIANGGHTARLIWECQEDDSIAEGQHVEVRIITGVEGADEHTLRVDIARAQNTGIAVRPESVLELDKAFQGIKDVIAPFSWSKNVAYKESDPQDIDVRELICAMEVMNVIDFPNRGGKYPISAYEKWSTPLKNFGKDFNSHRDNPAERKYAKFEPMLPEILHLYDIIRRDFLRVRGEINGQKGAIPAYIEVAGPKSTGFEFPFGGLDPHDKRLTKGAAYPILGAFRNYVRINAETGLAEWDGGFDHVKNVWSEIAPDLFNETHATVKEIGAAPNVLGKNRNHWAGLYKTVENFHLREQLDRLSAAKGAK</sequence>
<dbReference type="Proteomes" id="UP000022447">
    <property type="component" value="Unassembled WGS sequence"/>
</dbReference>
<dbReference type="eggNOG" id="ENOG502Z8B6">
    <property type="taxonomic scope" value="Bacteria"/>
</dbReference>